<dbReference type="GeneID" id="4622278"/>
<organism evidence="5 6">
    <name type="scientific">Eremothecium gossypii (strain ATCC 10895 / CBS 109.51 / FGSC 9923 / NRRL Y-1056)</name>
    <name type="common">Yeast</name>
    <name type="synonym">Ashbya gossypii</name>
    <dbReference type="NCBI Taxonomy" id="284811"/>
    <lineage>
        <taxon>Eukaryota</taxon>
        <taxon>Fungi</taxon>
        <taxon>Dikarya</taxon>
        <taxon>Ascomycota</taxon>
        <taxon>Saccharomycotina</taxon>
        <taxon>Saccharomycetes</taxon>
        <taxon>Saccharomycetales</taxon>
        <taxon>Saccharomycetaceae</taxon>
        <taxon>Eremothecium</taxon>
    </lineage>
</organism>
<evidence type="ECO:0000313" key="6">
    <source>
        <dbReference type="Proteomes" id="UP000000591"/>
    </source>
</evidence>
<dbReference type="GO" id="GO:0016757">
    <property type="term" value="F:glycosyltransferase activity"/>
    <property type="evidence" value="ECO:0007669"/>
    <property type="project" value="UniProtKB-KW"/>
</dbReference>
<evidence type="ECO:0000256" key="1">
    <source>
        <dbReference type="ARBA" id="ARBA00005664"/>
    </source>
</evidence>
<accession>Q752W9</accession>
<keyword evidence="4" id="KW-0812">Transmembrane</keyword>
<dbReference type="Gene3D" id="3.90.550.10">
    <property type="entry name" value="Spore Coat Polysaccharide Biosynthesis Protein SpsA, Chain A"/>
    <property type="match status" value="1"/>
</dbReference>
<reference evidence="6" key="2">
    <citation type="journal article" date="2013" name="G3 (Bethesda)">
        <title>Genomes of Ashbya fungi isolated from insects reveal four mating-type loci, numerous translocations, lack of transposons, and distinct gene duplications.</title>
        <authorList>
            <person name="Dietrich F.S."/>
            <person name="Voegeli S."/>
            <person name="Kuo S."/>
            <person name="Philippsen P."/>
        </authorList>
    </citation>
    <scope>GENOME REANNOTATION</scope>
    <source>
        <strain evidence="6">ATCC 10895 / CBS 109.51 / FGSC 9923 / NRRL Y-1056</strain>
    </source>
</reference>
<proteinExistence type="inferred from homology"/>
<keyword evidence="4" id="KW-0472">Membrane</keyword>
<dbReference type="FunCoup" id="Q752W9">
    <property type="interactions" value="159"/>
</dbReference>
<evidence type="ECO:0000256" key="4">
    <source>
        <dbReference type="SAM" id="Phobius"/>
    </source>
</evidence>
<evidence type="ECO:0000313" key="5">
    <source>
        <dbReference type="EMBL" id="AAS53825.1"/>
    </source>
</evidence>
<dbReference type="CAZy" id="GT34">
    <property type="family name" value="Glycosyltransferase Family 34"/>
</dbReference>
<dbReference type="GO" id="GO:0006487">
    <property type="term" value="P:protein N-linked glycosylation"/>
    <property type="evidence" value="ECO:0000318"/>
    <property type="project" value="GO_Central"/>
</dbReference>
<dbReference type="InterPro" id="IPR008630">
    <property type="entry name" value="Glyco_trans_34"/>
</dbReference>
<dbReference type="InterPro" id="IPR029044">
    <property type="entry name" value="Nucleotide-diphossugar_trans"/>
</dbReference>
<dbReference type="InParanoid" id="Q752W9"/>
<dbReference type="eggNOG" id="KOG4748">
    <property type="taxonomic scope" value="Eukaryota"/>
</dbReference>
<dbReference type="STRING" id="284811.Q752W9"/>
<comment type="similarity">
    <text evidence="1">Belongs to the glycosyltransferase 34 family.</text>
</comment>
<dbReference type="OrthoDB" id="407658at2759"/>
<name>Q752W9_EREGS</name>
<keyword evidence="6" id="KW-1185">Reference proteome</keyword>
<dbReference type="KEGG" id="ago:AGOS_AFR454W"/>
<dbReference type="RefSeq" id="NP_986001.1">
    <property type="nucleotide sequence ID" value="NM_212137.1"/>
</dbReference>
<protein>
    <submittedName>
        <fullName evidence="5">AFR454Wp</fullName>
    </submittedName>
</protein>
<reference evidence="5 6" key="1">
    <citation type="journal article" date="2004" name="Science">
        <title>The Ashbya gossypii genome as a tool for mapping the ancient Saccharomyces cerevisiae genome.</title>
        <authorList>
            <person name="Dietrich F.S."/>
            <person name="Voegeli S."/>
            <person name="Brachat S."/>
            <person name="Lerch A."/>
            <person name="Gates K."/>
            <person name="Steiner S."/>
            <person name="Mohr C."/>
            <person name="Pohlmann R."/>
            <person name="Luedi P."/>
            <person name="Choi S."/>
            <person name="Wing R.A."/>
            <person name="Flavier A."/>
            <person name="Gaffney T.D."/>
            <person name="Philippsen P."/>
        </authorList>
    </citation>
    <scope>NUCLEOTIDE SEQUENCE [LARGE SCALE GENOMIC DNA]</scope>
    <source>
        <strain evidence="6">ATCC 10895 / CBS 109.51 / FGSC 9923 / NRRL Y-1056</strain>
    </source>
</reference>
<dbReference type="EMBL" id="AE016819">
    <property type="protein sequence ID" value="AAS53825.1"/>
    <property type="molecule type" value="Genomic_DNA"/>
</dbReference>
<dbReference type="Pfam" id="PF05637">
    <property type="entry name" value="Glyco_transf_34"/>
    <property type="match status" value="1"/>
</dbReference>
<dbReference type="GO" id="GO:0000139">
    <property type="term" value="C:Golgi membrane"/>
    <property type="evidence" value="ECO:0000318"/>
    <property type="project" value="GO_Central"/>
</dbReference>
<dbReference type="PANTHER" id="PTHR31306:SF5">
    <property type="entry name" value="ALPHA-1,6-MANNOSYLTRANSFERASE MNN10-RELATED"/>
    <property type="match status" value="1"/>
</dbReference>
<evidence type="ECO:0000256" key="2">
    <source>
        <dbReference type="ARBA" id="ARBA00022676"/>
    </source>
</evidence>
<feature type="transmembrane region" description="Helical" evidence="4">
    <location>
        <begin position="38"/>
        <end position="58"/>
    </location>
</feature>
<sequence>MSSSMPFVHPVAERKNYDSRSGISVSRLHPWFARYKRWGLVAFTLLFGLYWLGFDTLWRKDPKIVLILAANEGGGVLRWKSEQEWEIERISTRNKLAYVKRHGYGLAIKDLTVAKRYTHEYREGWQKVDILKQTMREYPNAEWIWWLDSSTLIMEPDRSLEAHIFNRLDSLVDRTLESFNALKLPVDVPYVDYSQPMDLLITQDCGGFNLGSFFIRNSEWSALLLDVWWDPAAYEQKHMLWEHREQDALEALYANEPWIRERVGFLPLRAINSFPTGACSDFSDEPRYFYSEKDRDFLVNMAGCSYGRDCWQEMKHYTALLEKLNRRWYSFLF</sequence>
<keyword evidence="4" id="KW-1133">Transmembrane helix</keyword>
<dbReference type="HOGENOM" id="CLU_021434_0_0_1"/>
<evidence type="ECO:0000256" key="3">
    <source>
        <dbReference type="ARBA" id="ARBA00022679"/>
    </source>
</evidence>
<dbReference type="AlphaFoldDB" id="Q752W9"/>
<keyword evidence="2" id="KW-0328">Glycosyltransferase</keyword>
<gene>
    <name evidence="5" type="ORF">AGOS_AFR454W</name>
</gene>
<keyword evidence="3" id="KW-0808">Transferase</keyword>
<dbReference type="FunFam" id="3.90.550.10:FF:000117">
    <property type="entry name" value="Glycosyltransferase family 34 protein"/>
    <property type="match status" value="1"/>
</dbReference>
<dbReference type="OMA" id="GWQKVDI"/>
<dbReference type="Proteomes" id="UP000000591">
    <property type="component" value="Chromosome VI"/>
</dbReference>
<dbReference type="PANTHER" id="PTHR31306">
    <property type="entry name" value="ALPHA-1,6-MANNOSYLTRANSFERASE MNN11-RELATED"/>
    <property type="match status" value="1"/>
</dbReference>